<evidence type="ECO:0000256" key="1">
    <source>
        <dbReference type="SAM" id="MobiDB-lite"/>
    </source>
</evidence>
<dbReference type="Proteomes" id="UP000076738">
    <property type="component" value="Unassembled WGS sequence"/>
</dbReference>
<evidence type="ECO:0000313" key="2">
    <source>
        <dbReference type="EMBL" id="KZO97514.1"/>
    </source>
</evidence>
<feature type="region of interest" description="Disordered" evidence="1">
    <location>
        <begin position="633"/>
        <end position="869"/>
    </location>
</feature>
<reference evidence="2 3" key="1">
    <citation type="journal article" date="2016" name="Mol. Biol. Evol.">
        <title>Comparative Genomics of Early-Diverging Mushroom-Forming Fungi Provides Insights into the Origins of Lignocellulose Decay Capabilities.</title>
        <authorList>
            <person name="Nagy L.G."/>
            <person name="Riley R."/>
            <person name="Tritt A."/>
            <person name="Adam C."/>
            <person name="Daum C."/>
            <person name="Floudas D."/>
            <person name="Sun H."/>
            <person name="Yadav J.S."/>
            <person name="Pangilinan J."/>
            <person name="Larsson K.H."/>
            <person name="Matsuura K."/>
            <person name="Barry K."/>
            <person name="Labutti K."/>
            <person name="Kuo R."/>
            <person name="Ohm R.A."/>
            <person name="Bhattacharya S.S."/>
            <person name="Shirouzu T."/>
            <person name="Yoshinaga Y."/>
            <person name="Martin F.M."/>
            <person name="Grigoriev I.V."/>
            <person name="Hibbett D.S."/>
        </authorList>
    </citation>
    <scope>NUCLEOTIDE SEQUENCE [LARGE SCALE GENOMIC DNA]</scope>
    <source>
        <strain evidence="2 3">TUFC12733</strain>
    </source>
</reference>
<accession>A0A167NAI2</accession>
<feature type="compositionally biased region" description="Basic and acidic residues" evidence="1">
    <location>
        <begin position="9"/>
        <end position="21"/>
    </location>
</feature>
<feature type="compositionally biased region" description="Low complexity" evidence="1">
    <location>
        <begin position="362"/>
        <end position="373"/>
    </location>
</feature>
<feature type="compositionally biased region" description="Basic and acidic residues" evidence="1">
    <location>
        <begin position="696"/>
        <end position="705"/>
    </location>
</feature>
<feature type="compositionally biased region" description="Low complexity" evidence="1">
    <location>
        <begin position="47"/>
        <end position="59"/>
    </location>
</feature>
<feature type="compositionally biased region" description="Low complexity" evidence="1">
    <location>
        <begin position="819"/>
        <end position="833"/>
    </location>
</feature>
<name>A0A167NAI2_CALVF</name>
<feature type="compositionally biased region" description="Low complexity" evidence="1">
    <location>
        <begin position="790"/>
        <end position="805"/>
    </location>
</feature>
<sequence>MAAPAIQQHTDDPDDLQRPPSKDVAPASTAPVPGYSTAYGEGYKNALTTPGLTTPGVPTSETSTPGYDFPGGWFEGARGTAAKVTTAPGGQALGQTTDTLSGHNSNNPGQRGGIDSAHDVTGVSALPTSDRDSGTYPAAAEDKDAQPTIIDTIAESLSLIHLPSFLVGESHPAPPVQGEGPTTDQPAEKRAIRPKLDRETSDAPGFAPNMPGSLVAMSAGAGAVTAGEMYARGTQAEPATVDASTAAMHDQPWQAAPFMNVGSDQTGTLSGTDMFPESSPTPSAQPTAPPGTQAGPTLLDKYASTFKAPGSTVRPTEEDIPPALGKDDEGLKDHLPALAARGVLGAGAAGVWENKKLREAGTTVPASSATAQPAPAPSTAPQPTVARSDAARARTDGILSTQPKKTPPGQPIVQPLSEKHAGTFDSLQTGTQMPTDVRSTQEPAAATAAAEEPASKSHSSELPALAAGGILGAGAAETWEHANQREAQTSIPAPTAGAAGPVSTTTAKPSTADLLGAPPKQMPAGQPIVQPLSEKHADTFNNLSTSTQMPKTASQLLQPTTADLLGASPKRTPAGQPIVQPLSEKHAETFNNLSTQTQLPKSAVKERSTGVRDELPALAAGGVLGAASADLMGAPSKKTPGGTAQTTDTAAVTGAGIGTSQLSSEDVKKNRELAAAAGLATPAGEQGPLGSTTASERQRKIEEATARASAGGHPGVLSESERLSRTAAMGAVAHEPSFVDSHGRRQTLETAAGAGAVGAATTGAVPAAEKMRADQTAPALGQPVLGGSSAPQHAQPAQATPKAQPGTDDQTRQRRIAEAEAFAGGAAGAGAMTEAERLRQNYRAADQSRAPAPLPTVAEVDTPRDERGNALSYGTATILTSPGQGDAVDDQLQAAGAHTHEAPVPEGTAMGPYGTGQHEHKETVLEEQVQGEDAVRD</sequence>
<feature type="compositionally biased region" description="Low complexity" evidence="1">
    <location>
        <begin position="750"/>
        <end position="768"/>
    </location>
</feature>
<feature type="region of interest" description="Disordered" evidence="1">
    <location>
        <begin position="263"/>
        <end position="330"/>
    </location>
</feature>
<dbReference type="AlphaFoldDB" id="A0A167NAI2"/>
<feature type="region of interest" description="Disordered" evidence="1">
    <location>
        <begin position="591"/>
        <end position="610"/>
    </location>
</feature>
<feature type="region of interest" description="Disordered" evidence="1">
    <location>
        <begin position="167"/>
        <end position="210"/>
    </location>
</feature>
<feature type="compositionally biased region" description="Basic and acidic residues" evidence="1">
    <location>
        <begin position="186"/>
        <end position="201"/>
    </location>
</feature>
<feature type="compositionally biased region" description="Polar residues" evidence="1">
    <location>
        <begin position="591"/>
        <end position="600"/>
    </location>
</feature>
<feature type="compositionally biased region" description="Polar residues" evidence="1">
    <location>
        <begin position="93"/>
        <end position="109"/>
    </location>
</feature>
<feature type="region of interest" description="Disordered" evidence="1">
    <location>
        <begin position="1"/>
        <end position="147"/>
    </location>
</feature>
<proteinExistence type="predicted"/>
<gene>
    <name evidence="2" type="ORF">CALVIDRAFT_70958</name>
</gene>
<feature type="region of interest" description="Disordered" evidence="1">
    <location>
        <begin position="359"/>
        <end position="460"/>
    </location>
</feature>
<keyword evidence="3" id="KW-1185">Reference proteome</keyword>
<organism evidence="2 3">
    <name type="scientific">Calocera viscosa (strain TUFC12733)</name>
    <dbReference type="NCBI Taxonomy" id="1330018"/>
    <lineage>
        <taxon>Eukaryota</taxon>
        <taxon>Fungi</taxon>
        <taxon>Dikarya</taxon>
        <taxon>Basidiomycota</taxon>
        <taxon>Agaricomycotina</taxon>
        <taxon>Dacrymycetes</taxon>
        <taxon>Dacrymycetales</taxon>
        <taxon>Dacrymycetaceae</taxon>
        <taxon>Calocera</taxon>
    </lineage>
</organism>
<feature type="region of interest" description="Disordered" evidence="1">
    <location>
        <begin position="482"/>
        <end position="523"/>
    </location>
</feature>
<feature type="compositionally biased region" description="Low complexity" evidence="1">
    <location>
        <begin position="673"/>
        <end position="684"/>
    </location>
</feature>
<dbReference type="EMBL" id="KV417279">
    <property type="protein sequence ID" value="KZO97514.1"/>
    <property type="molecule type" value="Genomic_DNA"/>
</dbReference>
<feature type="compositionally biased region" description="Basic and acidic residues" evidence="1">
    <location>
        <begin position="809"/>
        <end position="818"/>
    </location>
</feature>
<feature type="compositionally biased region" description="Low complexity" evidence="1">
    <location>
        <begin position="442"/>
        <end position="452"/>
    </location>
</feature>
<feature type="compositionally biased region" description="Low complexity" evidence="1">
    <location>
        <begin position="278"/>
        <end position="297"/>
    </location>
</feature>
<feature type="region of interest" description="Disordered" evidence="1">
    <location>
        <begin position="894"/>
        <end position="937"/>
    </location>
</feature>
<protein>
    <submittedName>
        <fullName evidence="2">Uncharacterized protein</fullName>
    </submittedName>
</protein>
<evidence type="ECO:0000313" key="3">
    <source>
        <dbReference type="Proteomes" id="UP000076738"/>
    </source>
</evidence>
<feature type="compositionally biased region" description="Polar residues" evidence="1">
    <location>
        <begin position="425"/>
        <end position="441"/>
    </location>
</feature>